<evidence type="ECO:0000259" key="1">
    <source>
        <dbReference type="Pfam" id="PF05707"/>
    </source>
</evidence>
<dbReference type="InterPro" id="IPR008900">
    <property type="entry name" value="Zot_N"/>
</dbReference>
<reference evidence="2 3" key="1">
    <citation type="submission" date="2023-05" db="EMBL/GenBank/DDBJ databases">
        <title>The complete genome of Acinetobacter sp. nov KCTC 92772.</title>
        <authorList>
            <person name="Zhou G."/>
        </authorList>
    </citation>
    <scope>NUCLEOTIDE SEQUENCE [LARGE SCALE GENOMIC DNA]</scope>
    <source>
        <strain evidence="2 3">KCTC 92772</strain>
    </source>
</reference>
<gene>
    <name evidence="2" type="ORF">QLH32_05335</name>
</gene>
<evidence type="ECO:0000313" key="3">
    <source>
        <dbReference type="Proteomes" id="UP001229836"/>
    </source>
</evidence>
<dbReference type="Proteomes" id="UP001229836">
    <property type="component" value="Chromosome"/>
</dbReference>
<name>A0ABY8S847_9GAMM</name>
<dbReference type="Gene3D" id="3.40.50.300">
    <property type="entry name" value="P-loop containing nucleotide triphosphate hydrolases"/>
    <property type="match status" value="2"/>
</dbReference>
<organism evidence="2 3">
    <name type="scientific">Acinetobacter corruptisaponis</name>
    <dbReference type="NCBI Taxonomy" id="3045147"/>
    <lineage>
        <taxon>Bacteria</taxon>
        <taxon>Pseudomonadati</taxon>
        <taxon>Pseudomonadota</taxon>
        <taxon>Gammaproteobacteria</taxon>
        <taxon>Moraxellales</taxon>
        <taxon>Moraxellaceae</taxon>
        <taxon>Acinetobacter</taxon>
    </lineage>
</organism>
<protein>
    <submittedName>
        <fullName evidence="2">Zonular occludens toxin domain-containing protein</fullName>
    </submittedName>
</protein>
<sequence length="483" mass="56462">MIILTTGTPGSGKTLFAVSKIIEREQQNEKHLKLNPKIFERNLSIIEINCDKEILIQSSVFDGDQKIYEDIRNVLKHSDNEKITISHLFDEFQSFSGLSLNNRYETYFYDSVIYNELIKYINDQLDLKLEYILDVRQQYSDINGLKVDNVLKTPEDWRKTPDGSIVYYDEAQQHERFRSGTSANKDEIVQKLQVHRHTGHDIWFITQSPRFLNAFVLDLVGEHYHLHRPYGAKLASVYYWRSCRKQPQSQSSKDVAENEFLFKYPKDLFSYYKSATTHTVKFKVPKKAYYIGGASLILCFIIFKMITSDKTQKFINPKAEQTAQNNQADKKNQTAMIQPDQLNNECRKAINVEKPECVQWFNQLDQQKNAGQAYTIKYDPNDPYNVPYDQFQYQVTSTPQFVGCVKWDGKYYAYTQQGTRLNVPQSDCQKYMNGDRPFNPMYQPTPQGMNNVQVNNQVDYPYNNQQDTEQMAKIEQAKMEGLI</sequence>
<proteinExistence type="predicted"/>
<dbReference type="InterPro" id="IPR027417">
    <property type="entry name" value="P-loop_NTPase"/>
</dbReference>
<dbReference type="Pfam" id="PF05707">
    <property type="entry name" value="Zot"/>
    <property type="match status" value="1"/>
</dbReference>
<keyword evidence="3" id="KW-1185">Reference proteome</keyword>
<evidence type="ECO:0000313" key="2">
    <source>
        <dbReference type="EMBL" id="WHP06893.1"/>
    </source>
</evidence>
<accession>A0ABY8S847</accession>
<feature type="domain" description="Zona occludens toxin N-terminal" evidence="1">
    <location>
        <begin position="156"/>
        <end position="278"/>
    </location>
</feature>
<dbReference type="EMBL" id="CP125669">
    <property type="protein sequence ID" value="WHP06893.1"/>
    <property type="molecule type" value="Genomic_DNA"/>
</dbReference>
<dbReference type="RefSeq" id="WP_283268523.1">
    <property type="nucleotide sequence ID" value="NZ_CP125669.1"/>
</dbReference>